<proteinExistence type="predicted"/>
<keyword evidence="1" id="KW-0479">Metal-binding</keyword>
<keyword evidence="2 4" id="KW-0863">Zinc-finger</keyword>
<reference evidence="7" key="1">
    <citation type="submission" date="2019-12" db="EMBL/GenBank/DDBJ databases">
        <authorList>
            <person name="Scholes J."/>
        </authorList>
    </citation>
    <scope>NUCLEOTIDE SEQUENCE</scope>
</reference>
<dbReference type="AlphaFoldDB" id="A0A9N7RGW0"/>
<evidence type="ECO:0000256" key="2">
    <source>
        <dbReference type="ARBA" id="ARBA00022771"/>
    </source>
</evidence>
<gene>
    <name evidence="7" type="ORF">SHERM_25834</name>
</gene>
<evidence type="ECO:0000259" key="6">
    <source>
        <dbReference type="PROSITE" id="PS51999"/>
    </source>
</evidence>
<dbReference type="Pfam" id="PF06839">
    <property type="entry name" value="Zn_ribbon_GRF"/>
    <property type="match status" value="1"/>
</dbReference>
<organism evidence="7 8">
    <name type="scientific">Striga hermonthica</name>
    <name type="common">Purple witchweed</name>
    <name type="synonym">Buchnera hermonthica</name>
    <dbReference type="NCBI Taxonomy" id="68872"/>
    <lineage>
        <taxon>Eukaryota</taxon>
        <taxon>Viridiplantae</taxon>
        <taxon>Streptophyta</taxon>
        <taxon>Embryophyta</taxon>
        <taxon>Tracheophyta</taxon>
        <taxon>Spermatophyta</taxon>
        <taxon>Magnoliopsida</taxon>
        <taxon>eudicotyledons</taxon>
        <taxon>Gunneridae</taxon>
        <taxon>Pentapetalae</taxon>
        <taxon>asterids</taxon>
        <taxon>lamiids</taxon>
        <taxon>Lamiales</taxon>
        <taxon>Orobanchaceae</taxon>
        <taxon>Buchnereae</taxon>
        <taxon>Striga</taxon>
    </lineage>
</organism>
<dbReference type="GO" id="GO:0008270">
    <property type="term" value="F:zinc ion binding"/>
    <property type="evidence" value="ECO:0007669"/>
    <property type="project" value="UniProtKB-KW"/>
</dbReference>
<dbReference type="PROSITE" id="PS51999">
    <property type="entry name" value="ZF_GRF"/>
    <property type="match status" value="1"/>
</dbReference>
<accession>A0A9N7RGW0</accession>
<evidence type="ECO:0000313" key="7">
    <source>
        <dbReference type="EMBL" id="CAA0830413.1"/>
    </source>
</evidence>
<evidence type="ECO:0000256" key="4">
    <source>
        <dbReference type="PROSITE-ProRule" id="PRU01343"/>
    </source>
</evidence>
<dbReference type="PANTHER" id="PTHR33248">
    <property type="entry name" value="ZINC ION-BINDING PROTEIN"/>
    <property type="match status" value="1"/>
</dbReference>
<feature type="region of interest" description="Disordered" evidence="5">
    <location>
        <begin position="1"/>
        <end position="21"/>
    </location>
</feature>
<dbReference type="InterPro" id="IPR010666">
    <property type="entry name" value="Znf_GRF"/>
</dbReference>
<name>A0A9N7RGW0_STRHE</name>
<evidence type="ECO:0000256" key="3">
    <source>
        <dbReference type="ARBA" id="ARBA00022833"/>
    </source>
</evidence>
<dbReference type="OrthoDB" id="2822301at2759"/>
<evidence type="ECO:0000313" key="8">
    <source>
        <dbReference type="Proteomes" id="UP001153555"/>
    </source>
</evidence>
<dbReference type="EMBL" id="CACSLK010027829">
    <property type="protein sequence ID" value="CAA0830413.1"/>
    <property type="molecule type" value="Genomic_DNA"/>
</dbReference>
<evidence type="ECO:0000256" key="5">
    <source>
        <dbReference type="SAM" id="MobiDB-lite"/>
    </source>
</evidence>
<protein>
    <submittedName>
        <fullName evidence="7">Zinc ion binding</fullName>
    </submittedName>
</protein>
<keyword evidence="8" id="KW-1185">Reference proteome</keyword>
<feature type="domain" description="GRF-type" evidence="6">
    <location>
        <begin position="25"/>
        <end position="65"/>
    </location>
</feature>
<evidence type="ECO:0000256" key="1">
    <source>
        <dbReference type="ARBA" id="ARBA00022723"/>
    </source>
</evidence>
<dbReference type="Proteomes" id="UP001153555">
    <property type="component" value="Unassembled WGS sequence"/>
</dbReference>
<comment type="caution">
    <text evidence="7">The sequence shown here is derived from an EMBL/GenBank/DDBJ whole genome shotgun (WGS) entry which is preliminary data.</text>
</comment>
<sequence length="100" mass="11856">MSCSSRRSQNSENSGASNVSTRKLCDHGEDAIVLTSMINDNPCRRFYRCRNREKGCRFFEWIDQSLPEFQRTCFIRLKAEKHDLEEKLRDMENFTITDRV</sequence>
<keyword evidence="3" id="KW-0862">Zinc</keyword>